<reference evidence="2" key="1">
    <citation type="journal article" date="2016" name="PLoS Negl. Trop. Dis.">
        <title>A Deep Insight into the Sialome of Rhodnius neglectus, a Vector of Chagas Disease.</title>
        <authorList>
            <person name="Santiago P.B."/>
            <person name="Assumpcao T.C."/>
            <person name="Araujo C.N."/>
            <person name="Bastos I.M."/>
            <person name="Neves D."/>
            <person name="Silva I.G."/>
            <person name="Charneau S."/>
            <person name="Queiroz R.M."/>
            <person name="Raiol T."/>
            <person name="Oliveira J.V."/>
            <person name="Sousa M.V."/>
            <person name="Calvo E."/>
            <person name="Ribeiro J.M."/>
            <person name="Santana J.M."/>
        </authorList>
    </citation>
    <scope>NUCLEOTIDE SEQUENCE</scope>
    <source>
        <tissue evidence="2">Salivary glands</tissue>
    </source>
</reference>
<dbReference type="Gene3D" id="3.15.10.30">
    <property type="entry name" value="Haemolymph juvenile hormone binding protein"/>
    <property type="match status" value="1"/>
</dbReference>
<keyword evidence="1" id="KW-0732">Signal</keyword>
<evidence type="ECO:0000256" key="1">
    <source>
        <dbReference type="SAM" id="SignalP"/>
    </source>
</evidence>
<dbReference type="PANTHER" id="PTHR11008">
    <property type="entry name" value="PROTEIN TAKEOUT-LIKE PROTEIN"/>
    <property type="match status" value="1"/>
</dbReference>
<protein>
    <submittedName>
        <fullName evidence="2">Putative juvenile hormone binding protein</fullName>
    </submittedName>
</protein>
<evidence type="ECO:0000313" key="2">
    <source>
        <dbReference type="EMBL" id="JAI53078.1"/>
    </source>
</evidence>
<dbReference type="EMBL" id="GDKW01003517">
    <property type="protein sequence ID" value="JAI53078.1"/>
    <property type="molecule type" value="mRNA"/>
</dbReference>
<dbReference type="Pfam" id="PF06585">
    <property type="entry name" value="JHBP"/>
    <property type="match status" value="1"/>
</dbReference>
<accession>A0A0P4VT37</accession>
<dbReference type="InterPro" id="IPR010562">
    <property type="entry name" value="Haemolymph_juvenile_hormone-bd"/>
</dbReference>
<feature type="chain" id="PRO_5006070031" evidence="1">
    <location>
        <begin position="23"/>
        <end position="233"/>
    </location>
</feature>
<dbReference type="AlphaFoldDB" id="A0A0P4VT37"/>
<organism evidence="2">
    <name type="scientific">Rhodnius neglectus</name>
    <dbReference type="NCBI Taxonomy" id="72488"/>
    <lineage>
        <taxon>Eukaryota</taxon>
        <taxon>Metazoa</taxon>
        <taxon>Ecdysozoa</taxon>
        <taxon>Arthropoda</taxon>
        <taxon>Hexapoda</taxon>
        <taxon>Insecta</taxon>
        <taxon>Pterygota</taxon>
        <taxon>Neoptera</taxon>
        <taxon>Paraneoptera</taxon>
        <taxon>Hemiptera</taxon>
        <taxon>Heteroptera</taxon>
        <taxon>Panheteroptera</taxon>
        <taxon>Cimicomorpha</taxon>
        <taxon>Reduviidae</taxon>
        <taxon>Triatominae</taxon>
        <taxon>Rhodnius</taxon>
    </lineage>
</organism>
<feature type="signal peptide" evidence="1">
    <location>
        <begin position="1"/>
        <end position="22"/>
    </location>
</feature>
<proteinExistence type="evidence at transcript level"/>
<name>A0A0P4VT37_9HEMI</name>
<sequence length="233" mass="26691">MKIHFTIICLLVAVLGITHIKADIPIEQLVREALEVVRKLFKIYEPYQLPDLPEQTVQGDDIYLKAKFNNVKVSNASDFTVDHIETNVAGLWAKFAVSLPTMHVEGDYIISGTKKGEKVSGQLHFEIDITDLVTGGYVALEVDSYYLQIKTLDINYTVKEPKLSVDGLSVEGMTPLDLRELFSYSYFRYIQFNEKFISSQVSGYVKEQANKIMNGKTLQQLLDWLRNFIHHFY</sequence>
<dbReference type="InterPro" id="IPR038606">
    <property type="entry name" value="To_sf"/>
</dbReference>
<dbReference type="PANTHER" id="PTHR11008:SF9">
    <property type="entry name" value="PROTEIN TAKEOUT-LIKE PROTEIN"/>
    <property type="match status" value="1"/>
</dbReference>
<dbReference type="SMART" id="SM00700">
    <property type="entry name" value="JHBP"/>
    <property type="match status" value="1"/>
</dbReference>